<dbReference type="InterPro" id="IPR036514">
    <property type="entry name" value="SGNH_hydro_sf"/>
</dbReference>
<dbReference type="Gene3D" id="3.40.50.1110">
    <property type="entry name" value="SGNH hydrolase"/>
    <property type="match status" value="1"/>
</dbReference>
<dbReference type="PANTHER" id="PTHR30383:SF5">
    <property type="entry name" value="SGNH HYDROLASE-TYPE ESTERASE DOMAIN-CONTAINING PROTEIN"/>
    <property type="match status" value="1"/>
</dbReference>
<evidence type="ECO:0000313" key="2">
    <source>
        <dbReference type="EMBL" id="MDO1449812.1"/>
    </source>
</evidence>
<dbReference type="InterPro" id="IPR013830">
    <property type="entry name" value="SGNH_hydro"/>
</dbReference>
<dbReference type="PANTHER" id="PTHR30383">
    <property type="entry name" value="THIOESTERASE 1/PROTEASE 1/LYSOPHOSPHOLIPASE L1"/>
    <property type="match status" value="1"/>
</dbReference>
<dbReference type="Proteomes" id="UP001168528">
    <property type="component" value="Unassembled WGS sequence"/>
</dbReference>
<reference evidence="2" key="1">
    <citation type="submission" date="2023-07" db="EMBL/GenBank/DDBJ databases">
        <title>The genome sequence of Rhodocytophaga aerolata KACC 12507.</title>
        <authorList>
            <person name="Zhang X."/>
        </authorList>
    </citation>
    <scope>NUCLEOTIDE SEQUENCE</scope>
    <source>
        <strain evidence="2">KACC 12507</strain>
    </source>
</reference>
<dbReference type="SUPFAM" id="SSF52266">
    <property type="entry name" value="SGNH hydrolase"/>
    <property type="match status" value="1"/>
</dbReference>
<evidence type="ECO:0000313" key="3">
    <source>
        <dbReference type="Proteomes" id="UP001168528"/>
    </source>
</evidence>
<name>A0ABT8RCI4_9BACT</name>
<comment type="caution">
    <text evidence="2">The sequence shown here is derived from an EMBL/GenBank/DDBJ whole genome shotgun (WGS) entry which is preliminary data.</text>
</comment>
<evidence type="ECO:0000259" key="1">
    <source>
        <dbReference type="Pfam" id="PF13472"/>
    </source>
</evidence>
<sequence>MKINKQKFILLLFCGSILLNVILLSVVGYKLYWRYYTRTHGDRNFMRAEVFEKMPNSIGKIIFLGDSHTDHFEVSELFENATILNRGISGNTSSDVMDRLAEVINKRPAKLFIMVGINDFTYSLTEEVIVNNYRQIIHSIKEYSPATKIYFQSILPHYWTNSKIKSINKALELLCKQEQIAYIDLYTAFEANGALNKKYDCGDGVHLNGDGYLLWRDMIITYVKER</sequence>
<dbReference type="Pfam" id="PF13472">
    <property type="entry name" value="Lipase_GDSL_2"/>
    <property type="match status" value="1"/>
</dbReference>
<proteinExistence type="predicted"/>
<feature type="domain" description="SGNH hydrolase-type esterase" evidence="1">
    <location>
        <begin position="76"/>
        <end position="212"/>
    </location>
</feature>
<dbReference type="RefSeq" id="WP_302040615.1">
    <property type="nucleotide sequence ID" value="NZ_JAUKPO010000022.1"/>
</dbReference>
<organism evidence="2 3">
    <name type="scientific">Rhodocytophaga aerolata</name>
    <dbReference type="NCBI Taxonomy" id="455078"/>
    <lineage>
        <taxon>Bacteria</taxon>
        <taxon>Pseudomonadati</taxon>
        <taxon>Bacteroidota</taxon>
        <taxon>Cytophagia</taxon>
        <taxon>Cytophagales</taxon>
        <taxon>Rhodocytophagaceae</taxon>
        <taxon>Rhodocytophaga</taxon>
    </lineage>
</organism>
<dbReference type="EMBL" id="JAUKPO010000022">
    <property type="protein sequence ID" value="MDO1449812.1"/>
    <property type="molecule type" value="Genomic_DNA"/>
</dbReference>
<protein>
    <submittedName>
        <fullName evidence="2">GDSL-type esterase/lipase family protein</fullName>
    </submittedName>
</protein>
<gene>
    <name evidence="2" type="ORF">Q0590_26270</name>
</gene>
<keyword evidence="3" id="KW-1185">Reference proteome</keyword>
<accession>A0ABT8RCI4</accession>
<dbReference type="InterPro" id="IPR051532">
    <property type="entry name" value="Ester_Hydrolysis_Enzymes"/>
</dbReference>